<dbReference type="InterPro" id="IPR051162">
    <property type="entry name" value="T4SS_component"/>
</dbReference>
<gene>
    <name evidence="1" type="ORF">SAMN06264365_13242</name>
</gene>
<proteinExistence type="predicted"/>
<dbReference type="PANTHER" id="PTHR30121">
    <property type="entry name" value="UNCHARACTERIZED PROTEIN YJGR-RELATED"/>
    <property type="match status" value="1"/>
</dbReference>
<dbReference type="AlphaFoldDB" id="A0A239J3C6"/>
<sequence length="134" mass="14437">MDEAQTLTPSGSTTMCTRSTLMLVSQARKYGLGLIFATQAPKGLHNQIPGNAATQVFGLLNAPVHIEAAREMAHFKGGDVPDISRLTSGEFYVAVEGQPFRKIRTPLCLTHHPASPLSTDEVMARSWQTTVGIS</sequence>
<dbReference type="Gene3D" id="3.40.50.300">
    <property type="entry name" value="P-loop containing nucleotide triphosphate hydrolases"/>
    <property type="match status" value="1"/>
</dbReference>
<reference evidence="1 2" key="1">
    <citation type="submission" date="2017-06" db="EMBL/GenBank/DDBJ databases">
        <authorList>
            <person name="Kim H.J."/>
            <person name="Triplett B.A."/>
        </authorList>
    </citation>
    <scope>NUCLEOTIDE SEQUENCE [LARGE SCALE GENOMIC DNA]</scope>
    <source>
        <strain evidence="1 2">DSM 43151</strain>
    </source>
</reference>
<evidence type="ECO:0008006" key="3">
    <source>
        <dbReference type="Google" id="ProtNLM"/>
    </source>
</evidence>
<dbReference type="PANTHER" id="PTHR30121:SF6">
    <property type="entry name" value="SLR6007 PROTEIN"/>
    <property type="match status" value="1"/>
</dbReference>
<name>A0A239J3C6_9ACTN</name>
<dbReference type="SUPFAM" id="SSF52540">
    <property type="entry name" value="P-loop containing nucleoside triphosphate hydrolases"/>
    <property type="match status" value="1"/>
</dbReference>
<evidence type="ECO:0000313" key="1">
    <source>
        <dbReference type="EMBL" id="SNT00162.1"/>
    </source>
</evidence>
<organism evidence="1 2">
    <name type="scientific">Actinoplanes regularis</name>
    <dbReference type="NCBI Taxonomy" id="52697"/>
    <lineage>
        <taxon>Bacteria</taxon>
        <taxon>Bacillati</taxon>
        <taxon>Actinomycetota</taxon>
        <taxon>Actinomycetes</taxon>
        <taxon>Micromonosporales</taxon>
        <taxon>Micromonosporaceae</taxon>
        <taxon>Actinoplanes</taxon>
    </lineage>
</organism>
<dbReference type="InterPro" id="IPR027417">
    <property type="entry name" value="P-loop_NTPase"/>
</dbReference>
<accession>A0A239J3C6</accession>
<dbReference type="EMBL" id="FZNR01000032">
    <property type="protein sequence ID" value="SNT00162.1"/>
    <property type="molecule type" value="Genomic_DNA"/>
</dbReference>
<dbReference type="Proteomes" id="UP000198415">
    <property type="component" value="Unassembled WGS sequence"/>
</dbReference>
<evidence type="ECO:0000313" key="2">
    <source>
        <dbReference type="Proteomes" id="UP000198415"/>
    </source>
</evidence>
<keyword evidence="2" id="KW-1185">Reference proteome</keyword>
<protein>
    <recommendedName>
        <fullName evidence="3">AAA-like domain-containing protein</fullName>
    </recommendedName>
</protein>